<keyword evidence="2" id="KW-1185">Reference proteome</keyword>
<dbReference type="Proteomes" id="UP000015454">
    <property type="component" value="Unassembled WGS sequence"/>
</dbReference>
<protein>
    <submittedName>
        <fullName evidence="1">Uncharacterized protein</fullName>
    </submittedName>
</protein>
<proteinExistence type="predicted"/>
<sequence>MTRLVSEKRSLYFVESSSKFFPFLIHISSFFTKNPVFLAWEGQLL</sequence>
<dbReference type="EMBL" id="AHMO02000011">
    <property type="protein sequence ID" value="EQA43590.1"/>
    <property type="molecule type" value="Genomic_DNA"/>
</dbReference>
<dbReference type="AlphaFoldDB" id="T0EXQ2"/>
<gene>
    <name evidence="1" type="ORF">LEP1GSC050_1473</name>
</gene>
<accession>T0EXQ2</accession>
<organism evidence="1 2">
    <name type="scientific">Leptospira broomii serovar Hurstbridge str. 5399</name>
    <dbReference type="NCBI Taxonomy" id="1049789"/>
    <lineage>
        <taxon>Bacteria</taxon>
        <taxon>Pseudomonadati</taxon>
        <taxon>Spirochaetota</taxon>
        <taxon>Spirochaetia</taxon>
        <taxon>Leptospirales</taxon>
        <taxon>Leptospiraceae</taxon>
        <taxon>Leptospira</taxon>
    </lineage>
</organism>
<evidence type="ECO:0000313" key="2">
    <source>
        <dbReference type="Proteomes" id="UP000015454"/>
    </source>
</evidence>
<comment type="caution">
    <text evidence="1">The sequence shown here is derived from an EMBL/GenBank/DDBJ whole genome shotgun (WGS) entry which is preliminary data.</text>
</comment>
<name>T0EXQ2_9LEPT</name>
<reference evidence="1" key="1">
    <citation type="submission" date="2013-05" db="EMBL/GenBank/DDBJ databases">
        <authorList>
            <person name="Harkins D.M."/>
            <person name="Durkin A.S."/>
            <person name="Brinkac L.M."/>
            <person name="Haft D.H."/>
            <person name="Selengut J.D."/>
            <person name="Sanka R."/>
            <person name="DePew J."/>
            <person name="Purushe J."/>
            <person name="Hartskeerl R.A."/>
            <person name="Ahmed A."/>
            <person name="van der Linden H."/>
            <person name="Goris M.G.A."/>
            <person name="Vinetz J.M."/>
            <person name="Sutton G.G."/>
            <person name="Nierman W.C."/>
            <person name="Fouts D.E."/>
        </authorList>
    </citation>
    <scope>NUCLEOTIDE SEQUENCE [LARGE SCALE GENOMIC DNA]</scope>
    <source>
        <strain evidence="1">5399</strain>
    </source>
</reference>
<evidence type="ECO:0000313" key="1">
    <source>
        <dbReference type="EMBL" id="EQA43590.1"/>
    </source>
</evidence>
<dbReference type="STRING" id="1049789.LEP1GSC050_1473"/>